<dbReference type="AlphaFoldDB" id="A0A1J1J6J4"/>
<evidence type="ECO:0000313" key="1">
    <source>
        <dbReference type="EMBL" id="CRL08027.1"/>
    </source>
</evidence>
<dbReference type="Proteomes" id="UP000183832">
    <property type="component" value="Unassembled WGS sequence"/>
</dbReference>
<keyword evidence="2" id="KW-1185">Reference proteome</keyword>
<name>A0A1J1J6J4_9DIPT</name>
<gene>
    <name evidence="1" type="ORF">CLUMA_CG021136</name>
</gene>
<dbReference type="EMBL" id="CVRI01000074">
    <property type="protein sequence ID" value="CRL08027.1"/>
    <property type="molecule type" value="Genomic_DNA"/>
</dbReference>
<proteinExistence type="predicted"/>
<organism evidence="1 2">
    <name type="scientific">Clunio marinus</name>
    <dbReference type="NCBI Taxonomy" id="568069"/>
    <lineage>
        <taxon>Eukaryota</taxon>
        <taxon>Metazoa</taxon>
        <taxon>Ecdysozoa</taxon>
        <taxon>Arthropoda</taxon>
        <taxon>Hexapoda</taxon>
        <taxon>Insecta</taxon>
        <taxon>Pterygota</taxon>
        <taxon>Neoptera</taxon>
        <taxon>Endopterygota</taxon>
        <taxon>Diptera</taxon>
        <taxon>Nematocera</taxon>
        <taxon>Chironomoidea</taxon>
        <taxon>Chironomidae</taxon>
        <taxon>Clunio</taxon>
    </lineage>
</organism>
<sequence>MLRAQKLPFARLTDFCIGWDEMTGVVVVVVVGTYPFKLDLCLPPIREVSSLPSMWRHCVESSRKYFETNCRFH</sequence>
<accession>A0A1J1J6J4</accession>
<protein>
    <submittedName>
        <fullName evidence="1">CLUMA_CG021136, isoform A</fullName>
    </submittedName>
</protein>
<reference evidence="1 2" key="1">
    <citation type="submission" date="2015-04" db="EMBL/GenBank/DDBJ databases">
        <authorList>
            <person name="Syromyatnikov M.Y."/>
            <person name="Popov V.N."/>
        </authorList>
    </citation>
    <scope>NUCLEOTIDE SEQUENCE [LARGE SCALE GENOMIC DNA]</scope>
</reference>
<evidence type="ECO:0000313" key="2">
    <source>
        <dbReference type="Proteomes" id="UP000183832"/>
    </source>
</evidence>